<dbReference type="Proteomes" id="UP000014155">
    <property type="component" value="Unassembled WGS sequence"/>
</dbReference>
<feature type="transmembrane region" description="Helical" evidence="6">
    <location>
        <begin position="169"/>
        <end position="187"/>
    </location>
</feature>
<evidence type="ECO:0000313" key="9">
    <source>
        <dbReference type="Proteomes" id="UP000014155"/>
    </source>
</evidence>
<dbReference type="GO" id="GO:0055085">
    <property type="term" value="P:transmembrane transport"/>
    <property type="evidence" value="ECO:0007669"/>
    <property type="project" value="InterPro"/>
</dbReference>
<dbReference type="InterPro" id="IPR051204">
    <property type="entry name" value="ABC_transp_perm/SBD"/>
</dbReference>
<dbReference type="Gene3D" id="1.10.3720.10">
    <property type="entry name" value="MetI-like"/>
    <property type="match status" value="1"/>
</dbReference>
<evidence type="ECO:0000256" key="2">
    <source>
        <dbReference type="ARBA" id="ARBA00022448"/>
    </source>
</evidence>
<dbReference type="GO" id="GO:0005886">
    <property type="term" value="C:plasma membrane"/>
    <property type="evidence" value="ECO:0007669"/>
    <property type="project" value="UniProtKB-SubCell"/>
</dbReference>
<organism evidence="8 9">
    <name type="scientific">Ruminiclostridium cellobioparum subsp. termitidis CT1112</name>
    <dbReference type="NCBI Taxonomy" id="1195236"/>
    <lineage>
        <taxon>Bacteria</taxon>
        <taxon>Bacillati</taxon>
        <taxon>Bacillota</taxon>
        <taxon>Clostridia</taxon>
        <taxon>Eubacteriales</taxon>
        <taxon>Oscillospiraceae</taxon>
        <taxon>Ruminiclostridium</taxon>
    </lineage>
</organism>
<dbReference type="InterPro" id="IPR000515">
    <property type="entry name" value="MetI-like"/>
</dbReference>
<keyword evidence="3 6" id="KW-0812">Transmembrane</keyword>
<accession>S0FFI4</accession>
<gene>
    <name evidence="8" type="ORF">CTER_5062</name>
</gene>
<proteinExistence type="inferred from homology"/>
<dbReference type="PANTHER" id="PTHR30177:SF4">
    <property type="entry name" value="OSMOPROTECTANT IMPORT PERMEASE PROTEIN OSMW"/>
    <property type="match status" value="1"/>
</dbReference>
<evidence type="ECO:0000256" key="4">
    <source>
        <dbReference type="ARBA" id="ARBA00022989"/>
    </source>
</evidence>
<reference evidence="8 9" key="1">
    <citation type="journal article" date="2013" name="Genome Announc.">
        <title>Draft Genome Sequence of the Cellulolytic, Mesophilic, Anaerobic Bacterium Clostridium termitidis Strain CT1112 (DSM 5398).</title>
        <authorList>
            <person name="Lal S."/>
            <person name="Ramachandran U."/>
            <person name="Zhang X."/>
            <person name="Munir R."/>
            <person name="Sparling R."/>
            <person name="Levin D.B."/>
        </authorList>
    </citation>
    <scope>NUCLEOTIDE SEQUENCE [LARGE SCALE GENOMIC DNA]</scope>
    <source>
        <strain evidence="8 9">CT1112</strain>
    </source>
</reference>
<evidence type="ECO:0000256" key="6">
    <source>
        <dbReference type="RuleBase" id="RU363032"/>
    </source>
</evidence>
<evidence type="ECO:0000313" key="8">
    <source>
        <dbReference type="EMBL" id="EMS69287.1"/>
    </source>
</evidence>
<sequence length="198" mass="20773">MSDLFTAILEHLFITAAGVALATAAGLLIGIFISKKTGIANLVLTVADIIQTIPTLALLALLMVIFGLGNTTVIIGLCLYSLLPVIRNTFTGITGISPSIREASRGMGMSQLQSLVMVEIPLAIPMILSGIRIAFVTALGTAVIGVLIGSGGLGYIIYSGIQSQDWSMIIKGTIPVVLLSLLAQFLFNKFQRVKKGGN</sequence>
<protein>
    <submittedName>
        <fullName evidence="8">ABC-type proline/glycine betaine transporter, permease</fullName>
    </submittedName>
</protein>
<dbReference type="FunFam" id="1.10.3720.10:FF:000001">
    <property type="entry name" value="Glycine betaine ABC transporter, permease"/>
    <property type="match status" value="1"/>
</dbReference>
<comment type="subcellular location">
    <subcellularLocation>
        <location evidence="6">Cell membrane</location>
        <topology evidence="6">Multi-pass membrane protein</topology>
    </subcellularLocation>
    <subcellularLocation>
        <location evidence="1">Membrane</location>
        <topology evidence="1">Multi-pass membrane protein</topology>
    </subcellularLocation>
</comment>
<feature type="transmembrane region" description="Helical" evidence="6">
    <location>
        <begin position="53"/>
        <end position="80"/>
    </location>
</feature>
<dbReference type="STRING" id="1195236.CTER_5062"/>
<dbReference type="PANTHER" id="PTHR30177">
    <property type="entry name" value="GLYCINE BETAINE/L-PROLINE TRANSPORT SYSTEM PERMEASE PROTEIN PROW"/>
    <property type="match status" value="1"/>
</dbReference>
<keyword evidence="4 6" id="KW-1133">Transmembrane helix</keyword>
<evidence type="ECO:0000256" key="1">
    <source>
        <dbReference type="ARBA" id="ARBA00004141"/>
    </source>
</evidence>
<dbReference type="Pfam" id="PF00528">
    <property type="entry name" value="BPD_transp_1"/>
    <property type="match status" value="1"/>
</dbReference>
<feature type="transmembrane region" description="Helical" evidence="6">
    <location>
        <begin position="133"/>
        <end position="157"/>
    </location>
</feature>
<dbReference type="InterPro" id="IPR035906">
    <property type="entry name" value="MetI-like_sf"/>
</dbReference>
<feature type="transmembrane region" description="Helical" evidence="6">
    <location>
        <begin position="12"/>
        <end position="33"/>
    </location>
</feature>
<feature type="domain" description="ABC transmembrane type-1" evidence="7">
    <location>
        <begin position="8"/>
        <end position="187"/>
    </location>
</feature>
<dbReference type="eggNOG" id="COG1174">
    <property type="taxonomic scope" value="Bacteria"/>
</dbReference>
<keyword evidence="5 6" id="KW-0472">Membrane</keyword>
<evidence type="ECO:0000256" key="3">
    <source>
        <dbReference type="ARBA" id="ARBA00022692"/>
    </source>
</evidence>
<dbReference type="AlphaFoldDB" id="S0FFI4"/>
<evidence type="ECO:0000256" key="5">
    <source>
        <dbReference type="ARBA" id="ARBA00023136"/>
    </source>
</evidence>
<evidence type="ECO:0000259" key="7">
    <source>
        <dbReference type="PROSITE" id="PS50928"/>
    </source>
</evidence>
<dbReference type="CDD" id="cd06261">
    <property type="entry name" value="TM_PBP2"/>
    <property type="match status" value="1"/>
</dbReference>
<dbReference type="SUPFAM" id="SSF161098">
    <property type="entry name" value="MetI-like"/>
    <property type="match status" value="1"/>
</dbReference>
<comment type="caution">
    <text evidence="8">The sequence shown here is derived from an EMBL/GenBank/DDBJ whole genome shotgun (WGS) entry which is preliminary data.</text>
</comment>
<keyword evidence="9" id="KW-1185">Reference proteome</keyword>
<dbReference type="PATRIC" id="fig|1195236.3.peg.5257"/>
<comment type="similarity">
    <text evidence="6">Belongs to the binding-protein-dependent transport system permease family.</text>
</comment>
<keyword evidence="2 6" id="KW-0813">Transport</keyword>
<dbReference type="GO" id="GO:0031460">
    <property type="term" value="P:glycine betaine transport"/>
    <property type="evidence" value="ECO:0007669"/>
    <property type="project" value="TreeGrafter"/>
</dbReference>
<name>S0FFI4_RUMCE</name>
<dbReference type="RefSeq" id="WP_004630584.1">
    <property type="nucleotide sequence ID" value="NZ_AORV01000068.1"/>
</dbReference>
<dbReference type="EMBL" id="AORV01000068">
    <property type="protein sequence ID" value="EMS69287.1"/>
    <property type="molecule type" value="Genomic_DNA"/>
</dbReference>
<dbReference type="PROSITE" id="PS50928">
    <property type="entry name" value="ABC_TM1"/>
    <property type="match status" value="1"/>
</dbReference>